<gene>
    <name evidence="1" type="ORF">SDC9_127976</name>
</gene>
<organism evidence="1">
    <name type="scientific">bioreactor metagenome</name>
    <dbReference type="NCBI Taxonomy" id="1076179"/>
    <lineage>
        <taxon>unclassified sequences</taxon>
        <taxon>metagenomes</taxon>
        <taxon>ecological metagenomes</taxon>
    </lineage>
</organism>
<dbReference type="AlphaFoldDB" id="A0A645CVM9"/>
<name>A0A645CVM9_9ZZZZ</name>
<sequence length="121" mass="13633">METLQDLKDTEHVRFTGTVVYKKRIQIHKKGAILNLGKVSGVSELFVNGKSQGVKWYGNRIYKLGDDVKTGENEIEVHVITTMGNYMQALTDNPTAQKYTNRKGREQEIQSMGLVGPVTVY</sequence>
<reference evidence="1" key="1">
    <citation type="submission" date="2019-08" db="EMBL/GenBank/DDBJ databases">
        <authorList>
            <person name="Kucharzyk K."/>
            <person name="Murdoch R.W."/>
            <person name="Higgins S."/>
            <person name="Loffler F."/>
        </authorList>
    </citation>
    <scope>NUCLEOTIDE SEQUENCE</scope>
</reference>
<comment type="caution">
    <text evidence="1">The sequence shown here is derived from an EMBL/GenBank/DDBJ whole genome shotgun (WGS) entry which is preliminary data.</text>
</comment>
<dbReference type="EMBL" id="VSSQ01030406">
    <property type="protein sequence ID" value="MPM80925.1"/>
    <property type="molecule type" value="Genomic_DNA"/>
</dbReference>
<dbReference type="InterPro" id="IPR008979">
    <property type="entry name" value="Galactose-bd-like_sf"/>
</dbReference>
<evidence type="ECO:0008006" key="2">
    <source>
        <dbReference type="Google" id="ProtNLM"/>
    </source>
</evidence>
<evidence type="ECO:0000313" key="1">
    <source>
        <dbReference type="EMBL" id="MPM80925.1"/>
    </source>
</evidence>
<dbReference type="SUPFAM" id="SSF49785">
    <property type="entry name" value="Galactose-binding domain-like"/>
    <property type="match status" value="1"/>
</dbReference>
<accession>A0A645CVM9</accession>
<proteinExistence type="predicted"/>
<dbReference type="Gene3D" id="2.60.120.260">
    <property type="entry name" value="Galactose-binding domain-like"/>
    <property type="match status" value="1"/>
</dbReference>
<protein>
    <recommendedName>
        <fullName evidence="2">Glycosyl hydrolases family 2 sugar binding domain-containing protein</fullName>
    </recommendedName>
</protein>